<keyword evidence="2 5" id="KW-0378">Hydrolase</keyword>
<comment type="catalytic activity">
    <reaction evidence="4 5">
        <text>dUTP + H2O = dUMP + diphosphate + H(+)</text>
        <dbReference type="Rhea" id="RHEA:10248"/>
        <dbReference type="ChEBI" id="CHEBI:15377"/>
        <dbReference type="ChEBI" id="CHEBI:15378"/>
        <dbReference type="ChEBI" id="CHEBI:33019"/>
        <dbReference type="ChEBI" id="CHEBI:61555"/>
        <dbReference type="ChEBI" id="CHEBI:246422"/>
        <dbReference type="EC" id="3.6.1.23"/>
    </reaction>
</comment>
<dbReference type="EMBL" id="CP002376">
    <property type="protein sequence ID" value="AEZ60156.1"/>
    <property type="molecule type" value="Genomic_DNA"/>
</dbReference>
<dbReference type="Pfam" id="PF00692">
    <property type="entry name" value="dUTPase"/>
    <property type="match status" value="1"/>
</dbReference>
<sequence length="146" mass="15376">MIRVRAVVYPGASFPEYQTLGSSGADLRAFLPGGPLEVHPLGRVLVPTGVCVELPVGLEMQIRPRSGLALEYGVTVLNSPGTIDADYRGEIRVLLVNLGLAAFVVSHGDRIAQAVISSVLRVEYVRSGSISLTERGKGGYGSTGVL</sequence>
<dbReference type="NCBIfam" id="TIGR00576">
    <property type="entry name" value="dut"/>
    <property type="match status" value="1"/>
</dbReference>
<comment type="function">
    <text evidence="5">This enzyme is involved in nucleotide metabolism: it produces dUMP, the immediate precursor of thymidine nucleotides and it decreases the intracellular concentration of dUTP so that uracil cannot be incorporated into DNA.</text>
</comment>
<evidence type="ECO:0000256" key="2">
    <source>
        <dbReference type="ARBA" id="ARBA00022801"/>
    </source>
</evidence>
<dbReference type="KEGG" id="tpg:TPEGAU_0885"/>
<dbReference type="PANTHER" id="PTHR11241">
    <property type="entry name" value="DEOXYURIDINE 5'-TRIPHOSPHATE NUCLEOTIDOHYDROLASE"/>
    <property type="match status" value="1"/>
</dbReference>
<keyword evidence="5" id="KW-0460">Magnesium</keyword>
<dbReference type="NCBIfam" id="NF001862">
    <property type="entry name" value="PRK00601.1"/>
    <property type="match status" value="1"/>
</dbReference>
<dbReference type="Gene3D" id="2.70.40.10">
    <property type="match status" value="1"/>
</dbReference>
<evidence type="ECO:0000313" key="8">
    <source>
        <dbReference type="Proteomes" id="UP000008192"/>
    </source>
</evidence>
<evidence type="ECO:0000256" key="5">
    <source>
        <dbReference type="HAMAP-Rule" id="MF_00116"/>
    </source>
</evidence>
<dbReference type="HAMAP" id="MF_00116">
    <property type="entry name" value="dUTPase_bact"/>
    <property type="match status" value="1"/>
</dbReference>
<evidence type="ECO:0000256" key="3">
    <source>
        <dbReference type="ARBA" id="ARBA00023080"/>
    </source>
</evidence>
<comment type="pathway">
    <text evidence="5">Pyrimidine metabolism; dUMP biosynthesis; dUMP from dCTP (dUTP route): step 2/2.</text>
</comment>
<dbReference type="AlphaFoldDB" id="A0AAU8PIE0"/>
<dbReference type="GeneID" id="93876639"/>
<protein>
    <recommendedName>
        <fullName evidence="5">Deoxyuridine 5'-triphosphate nucleotidohydrolase</fullName>
        <shortName evidence="5">dUTPase</shortName>
        <ecNumber evidence="5">3.6.1.23</ecNumber>
    </recommendedName>
    <alternativeName>
        <fullName evidence="5">dUTP pyrophosphatase</fullName>
    </alternativeName>
</protein>
<dbReference type="InterPro" id="IPR029054">
    <property type="entry name" value="dUTPase-like"/>
</dbReference>
<name>A0AAU8PIE0_TREPG</name>
<dbReference type="PANTHER" id="PTHR11241:SF0">
    <property type="entry name" value="DEOXYURIDINE 5'-TRIPHOSPHATE NUCLEOTIDOHYDROLASE"/>
    <property type="match status" value="1"/>
</dbReference>
<organism evidence="7 8">
    <name type="scientific">Treponema pallidum subsp. pertenue (strain Gauthier)</name>
    <dbReference type="NCBI Taxonomy" id="491080"/>
    <lineage>
        <taxon>Bacteria</taxon>
        <taxon>Pseudomonadati</taxon>
        <taxon>Spirochaetota</taxon>
        <taxon>Spirochaetia</taxon>
        <taxon>Spirochaetales</taxon>
        <taxon>Treponemataceae</taxon>
        <taxon>Treponema</taxon>
    </lineage>
</organism>
<dbReference type="InterPro" id="IPR008181">
    <property type="entry name" value="dUTPase"/>
</dbReference>
<dbReference type="Proteomes" id="UP000008192">
    <property type="component" value="Chromosome"/>
</dbReference>
<dbReference type="GO" id="GO:0006226">
    <property type="term" value="P:dUMP biosynthetic process"/>
    <property type="evidence" value="ECO:0007669"/>
    <property type="project" value="UniProtKB-UniRule"/>
</dbReference>
<evidence type="ECO:0000313" key="7">
    <source>
        <dbReference type="EMBL" id="AEZ60156.1"/>
    </source>
</evidence>
<evidence type="ECO:0000256" key="4">
    <source>
        <dbReference type="ARBA" id="ARBA00047686"/>
    </source>
</evidence>
<gene>
    <name evidence="5 7" type="primary">dut</name>
    <name evidence="7" type="ordered locus">TPEGAU_0885</name>
</gene>
<comment type="cofactor">
    <cofactor evidence="5">
        <name>Mg(2+)</name>
        <dbReference type="ChEBI" id="CHEBI:18420"/>
    </cofactor>
</comment>
<keyword evidence="5" id="KW-0479">Metal-binding</keyword>
<feature type="binding site" evidence="5">
    <location>
        <position position="78"/>
    </location>
    <ligand>
        <name>substrate</name>
    </ligand>
</feature>
<evidence type="ECO:0000256" key="1">
    <source>
        <dbReference type="ARBA" id="ARBA00006581"/>
    </source>
</evidence>
<accession>A0AAU8PIE0</accession>
<feature type="binding site" evidence="5">
    <location>
        <begin position="65"/>
        <end position="67"/>
    </location>
    <ligand>
        <name>substrate</name>
    </ligand>
</feature>
<dbReference type="EC" id="3.6.1.23" evidence="5"/>
<dbReference type="GO" id="GO:0000287">
    <property type="term" value="F:magnesium ion binding"/>
    <property type="evidence" value="ECO:0007669"/>
    <property type="project" value="UniProtKB-UniRule"/>
</dbReference>
<dbReference type="InterPro" id="IPR036157">
    <property type="entry name" value="dUTPase-like_sf"/>
</dbReference>
<feature type="domain" description="dUTPase-like" evidence="6">
    <location>
        <begin position="14"/>
        <end position="144"/>
    </location>
</feature>
<dbReference type="SUPFAM" id="SSF51283">
    <property type="entry name" value="dUTPase-like"/>
    <property type="match status" value="1"/>
</dbReference>
<feature type="binding site" evidence="5">
    <location>
        <begin position="82"/>
        <end position="84"/>
    </location>
    <ligand>
        <name>substrate</name>
    </ligand>
</feature>
<evidence type="ECO:0000259" key="6">
    <source>
        <dbReference type="Pfam" id="PF00692"/>
    </source>
</evidence>
<keyword evidence="3 5" id="KW-0546">Nucleotide metabolism</keyword>
<reference evidence="8" key="1">
    <citation type="journal article" date="2012" name="PLoS Negl. Trop. Dis.">
        <title>Whole genome sequences of three Treponema pallidum ssp. pertenue strains: yaws and syphilis treponemes differ in less than 0.2% of the genome sequence.</title>
        <authorList>
            <person name="Cejkova D."/>
            <person name="Zobanikova M."/>
            <person name="Chen L."/>
            <person name="Pospisilova P."/>
            <person name="Strouhal M."/>
            <person name="Qin X."/>
            <person name="Mikalova L."/>
            <person name="Norris S.J."/>
            <person name="Muzny D.M."/>
            <person name="Gibbs R.A."/>
            <person name="Fulton L.L."/>
            <person name="Sodergren E."/>
            <person name="Weinstock G.M."/>
            <person name="Smajs D."/>
        </authorList>
    </citation>
    <scope>NUCLEOTIDE SEQUENCE [LARGE SCALE GENOMIC DNA]</scope>
    <source>
        <strain evidence="8">Gauthier</strain>
    </source>
</reference>
<dbReference type="CDD" id="cd07557">
    <property type="entry name" value="trimeric_dUTPase"/>
    <property type="match status" value="1"/>
</dbReference>
<proteinExistence type="inferred from homology"/>
<comment type="caution">
    <text evidence="5">Lacks conserved residue(s) required for the propagation of feature annotation.</text>
</comment>
<comment type="similarity">
    <text evidence="1 5">Belongs to the dUTPase family.</text>
</comment>
<dbReference type="SMR" id="A0AAU8PIE0"/>
<dbReference type="GO" id="GO:0004170">
    <property type="term" value="F:dUTP diphosphatase activity"/>
    <property type="evidence" value="ECO:0007669"/>
    <property type="project" value="UniProtKB-UniRule"/>
</dbReference>
<dbReference type="RefSeq" id="WP_010882328.1">
    <property type="nucleotide sequence ID" value="NC_016843.1"/>
</dbReference>
<dbReference type="GO" id="GO:0046081">
    <property type="term" value="P:dUTP catabolic process"/>
    <property type="evidence" value="ECO:0007669"/>
    <property type="project" value="InterPro"/>
</dbReference>
<dbReference type="InterPro" id="IPR033704">
    <property type="entry name" value="dUTPase_trimeric"/>
</dbReference>